<feature type="non-terminal residue" evidence="2">
    <location>
        <position position="74"/>
    </location>
</feature>
<protein>
    <submittedName>
        <fullName evidence="2">Uncharacterized protein</fullName>
    </submittedName>
</protein>
<reference evidence="2" key="1">
    <citation type="submission" date="2018-05" db="EMBL/GenBank/DDBJ databases">
        <authorList>
            <person name="Lanie J.A."/>
            <person name="Ng W.-L."/>
            <person name="Kazmierczak K.M."/>
            <person name="Andrzejewski T.M."/>
            <person name="Davidsen T.M."/>
            <person name="Wayne K.J."/>
            <person name="Tettelin H."/>
            <person name="Glass J.I."/>
            <person name="Rusch D."/>
            <person name="Podicherti R."/>
            <person name="Tsui H.-C.T."/>
            <person name="Winkler M.E."/>
        </authorList>
    </citation>
    <scope>NUCLEOTIDE SEQUENCE</scope>
</reference>
<name>A0A382SU47_9ZZZZ</name>
<evidence type="ECO:0000313" key="2">
    <source>
        <dbReference type="EMBL" id="SVD12747.1"/>
    </source>
</evidence>
<sequence length="74" mass="7807">MTTPDTYKCSCQNCYEHLEYPVDYEGTEIACPHCGQGTLLQQSGAAVTRPSSSTSTAPAPPAMGSHGRASDMPL</sequence>
<feature type="region of interest" description="Disordered" evidence="1">
    <location>
        <begin position="44"/>
        <end position="74"/>
    </location>
</feature>
<dbReference type="SUPFAM" id="SSF144206">
    <property type="entry name" value="NOB1 zinc finger-like"/>
    <property type="match status" value="1"/>
</dbReference>
<feature type="compositionally biased region" description="Low complexity" evidence="1">
    <location>
        <begin position="45"/>
        <end position="57"/>
    </location>
</feature>
<evidence type="ECO:0000256" key="1">
    <source>
        <dbReference type="SAM" id="MobiDB-lite"/>
    </source>
</evidence>
<dbReference type="EMBL" id="UINC01131191">
    <property type="protein sequence ID" value="SVD12747.1"/>
    <property type="molecule type" value="Genomic_DNA"/>
</dbReference>
<organism evidence="2">
    <name type="scientific">marine metagenome</name>
    <dbReference type="NCBI Taxonomy" id="408172"/>
    <lineage>
        <taxon>unclassified sequences</taxon>
        <taxon>metagenomes</taxon>
        <taxon>ecological metagenomes</taxon>
    </lineage>
</organism>
<proteinExistence type="predicted"/>
<dbReference type="InterPro" id="IPR036283">
    <property type="entry name" value="NOB1_Zf-like_sf"/>
</dbReference>
<gene>
    <name evidence="2" type="ORF">METZ01_LOCUS365601</name>
</gene>
<dbReference type="AlphaFoldDB" id="A0A382SU47"/>
<accession>A0A382SU47</accession>